<feature type="compositionally biased region" description="Basic and acidic residues" evidence="1">
    <location>
        <begin position="82"/>
        <end position="91"/>
    </location>
</feature>
<accession>A0A2T5G8Y6</accession>
<organism evidence="2 3">
    <name type="scientific">Brockia lithotrophica</name>
    <dbReference type="NCBI Taxonomy" id="933949"/>
    <lineage>
        <taxon>Bacteria</taxon>
        <taxon>Bacillati</taxon>
        <taxon>Bacillota</taxon>
        <taxon>Bacilli</taxon>
        <taxon>Bacillales</taxon>
        <taxon>Bacillales Family X. Incertae Sedis</taxon>
        <taxon>Brockia</taxon>
    </lineage>
</organism>
<protein>
    <submittedName>
        <fullName evidence="2">Uncharacterized protein</fullName>
    </submittedName>
</protein>
<comment type="caution">
    <text evidence="2">The sequence shown here is derived from an EMBL/GenBank/DDBJ whole genome shotgun (WGS) entry which is preliminary data.</text>
</comment>
<evidence type="ECO:0000256" key="1">
    <source>
        <dbReference type="SAM" id="MobiDB-lite"/>
    </source>
</evidence>
<name>A0A2T5G8Y6_9BACL</name>
<proteinExistence type="predicted"/>
<sequence length="132" mass="13817">MRLVELQVALTRTLYEGVVRSLELQVRESVQPYLRERMDVRQNEAALTLAASLSGDRGLLPGAPPSRTRGAGGGSGVAPHRAGGEGRRGGRGEAGGGNRKGDSPSPGMPEGSPPERGETFPPSAGTLFDERL</sequence>
<gene>
    <name evidence="2" type="ORF">BLITH_0824</name>
</gene>
<feature type="region of interest" description="Disordered" evidence="1">
    <location>
        <begin position="52"/>
        <end position="132"/>
    </location>
</feature>
<evidence type="ECO:0000313" key="2">
    <source>
        <dbReference type="EMBL" id="PTQ52645.1"/>
    </source>
</evidence>
<dbReference type="EMBL" id="PEBW01000002">
    <property type="protein sequence ID" value="PTQ52645.1"/>
    <property type="molecule type" value="Genomic_DNA"/>
</dbReference>
<dbReference type="AlphaFoldDB" id="A0A2T5G8Y6"/>
<reference evidence="2 3" key="1">
    <citation type="submission" date="2017-08" db="EMBL/GenBank/DDBJ databases">
        <title>Burning lignite coal seam in the remote Altai Mountains harbors a hydrogen-driven thermophilic microbial community.</title>
        <authorList>
            <person name="Kadnikov V.V."/>
            <person name="Mardanov A.V."/>
            <person name="Ivasenko D."/>
            <person name="Beletsky A.V."/>
            <person name="Karnachuk O.V."/>
            <person name="Ravin N.V."/>
        </authorList>
    </citation>
    <scope>NUCLEOTIDE SEQUENCE [LARGE SCALE GENOMIC DNA]</scope>
    <source>
        <strain evidence="2">AL31</strain>
    </source>
</reference>
<evidence type="ECO:0000313" key="3">
    <source>
        <dbReference type="Proteomes" id="UP000244016"/>
    </source>
</evidence>
<dbReference type="Proteomes" id="UP000244016">
    <property type="component" value="Unassembled WGS sequence"/>
</dbReference>